<protein>
    <submittedName>
        <fullName evidence="2">Uncharacterized protein</fullName>
    </submittedName>
</protein>
<dbReference type="EMBL" id="AJ009586">
    <property type="protein sequence ID" value="CAC37047.1"/>
    <property type="molecule type" value="Genomic_DNA"/>
</dbReference>
<reference evidence="2" key="1">
    <citation type="journal article" date="1999" name="Environ. Microbiol.">
        <title>Molecular screening for alkane hydroxylase genes in Gram-negative and Gram-positive strains.</title>
        <authorList>
            <person name="Smits T.H.M."/>
            <person name="Roethlisberger M."/>
            <person name="Witholt B."/>
            <person name="Van Beilen J.B."/>
        </authorList>
    </citation>
    <scope>NUCLEOTIDE SEQUENCE</scope>
    <source>
        <strain evidence="2">NRRL B-16531</strain>
    </source>
</reference>
<sequence length="72" mass="8100">AGSRLQGMRCLRTCSQEHVQAHQCSVDFRPGAALPHLQRGHCFRAVDGVEGRLPETARQHRRRSQGRHHHGA</sequence>
<accession>Q9AE59</accession>
<feature type="region of interest" description="Disordered" evidence="1">
    <location>
        <begin position="53"/>
        <end position="72"/>
    </location>
</feature>
<feature type="non-terminal residue" evidence="2">
    <location>
        <position position="1"/>
    </location>
</feature>
<proteinExistence type="predicted"/>
<reference evidence="2" key="2">
    <citation type="submission" date="2000-10" db="EMBL/GenBank/DDBJ databases">
        <authorList>
            <person name="Van Beilen J.B."/>
        </authorList>
    </citation>
    <scope>NUCLEOTIDE SEQUENCE</scope>
    <source>
        <strain evidence="2">NRRL B-16531</strain>
    </source>
</reference>
<reference evidence="2" key="3">
    <citation type="journal article" date="2002" name="Appl. Environ. Microbiol.">
        <title>Gene cloning and characterization of multiple alkane hydroxylase systems in Rhodococcus strains Q15 and NRRL B-16531.</title>
        <authorList>
            <person name="Whyte L.G."/>
            <person name="Smits T.H."/>
            <person name="Labbe D."/>
            <person name="Witholt B."/>
            <person name="Greer C.W."/>
            <person name="van Beilen J.B."/>
        </authorList>
    </citation>
    <scope>NUCLEOTIDE SEQUENCE</scope>
    <source>
        <strain evidence="2">NRRL B-16531</strain>
    </source>
</reference>
<name>Q9AE59_RHOER</name>
<evidence type="ECO:0000313" key="2">
    <source>
        <dbReference type="EMBL" id="CAC37047.1"/>
    </source>
</evidence>
<feature type="compositionally biased region" description="Basic residues" evidence="1">
    <location>
        <begin position="59"/>
        <end position="72"/>
    </location>
</feature>
<evidence type="ECO:0000256" key="1">
    <source>
        <dbReference type="SAM" id="MobiDB-lite"/>
    </source>
</evidence>
<dbReference type="AlphaFoldDB" id="Q9AE59"/>
<organism evidence="2">
    <name type="scientific">Rhodococcus erythropolis</name>
    <name type="common">Arthrobacter picolinophilus</name>
    <dbReference type="NCBI Taxonomy" id="1833"/>
    <lineage>
        <taxon>Bacteria</taxon>
        <taxon>Bacillati</taxon>
        <taxon>Actinomycetota</taxon>
        <taxon>Actinomycetes</taxon>
        <taxon>Mycobacteriales</taxon>
        <taxon>Nocardiaceae</taxon>
        <taxon>Rhodococcus</taxon>
        <taxon>Rhodococcus erythropolis group</taxon>
    </lineage>
</organism>